<keyword evidence="3" id="KW-1185">Reference proteome</keyword>
<evidence type="ECO:0000256" key="1">
    <source>
        <dbReference type="SAM" id="MobiDB-lite"/>
    </source>
</evidence>
<feature type="compositionally biased region" description="Polar residues" evidence="1">
    <location>
        <begin position="268"/>
        <end position="286"/>
    </location>
</feature>
<feature type="compositionally biased region" description="Low complexity" evidence="1">
    <location>
        <begin position="299"/>
        <end position="312"/>
    </location>
</feature>
<reference evidence="3" key="1">
    <citation type="submission" date="2013-03" db="EMBL/GenBank/DDBJ databases">
        <title>The Genome Sequence of Anopheles epiroticus epiroticus2.</title>
        <authorList>
            <consortium name="The Broad Institute Genomics Platform"/>
            <person name="Neafsey D.E."/>
            <person name="Howell P."/>
            <person name="Walker B."/>
            <person name="Young S.K."/>
            <person name="Zeng Q."/>
            <person name="Gargeya S."/>
            <person name="Fitzgerald M."/>
            <person name="Haas B."/>
            <person name="Abouelleil A."/>
            <person name="Allen A.W."/>
            <person name="Alvarado L."/>
            <person name="Arachchi H.M."/>
            <person name="Berlin A.M."/>
            <person name="Chapman S.B."/>
            <person name="Gainer-Dewar J."/>
            <person name="Goldberg J."/>
            <person name="Griggs A."/>
            <person name="Gujja S."/>
            <person name="Hansen M."/>
            <person name="Howarth C."/>
            <person name="Imamovic A."/>
            <person name="Ireland A."/>
            <person name="Larimer J."/>
            <person name="McCowan C."/>
            <person name="Murphy C."/>
            <person name="Pearson M."/>
            <person name="Poon T.W."/>
            <person name="Priest M."/>
            <person name="Roberts A."/>
            <person name="Saif S."/>
            <person name="Shea T."/>
            <person name="Sisk P."/>
            <person name="Sykes S."/>
            <person name="Wortman J."/>
            <person name="Nusbaum C."/>
            <person name="Birren B."/>
        </authorList>
    </citation>
    <scope>NUCLEOTIDE SEQUENCE [LARGE SCALE GENOMIC DNA]</scope>
    <source>
        <strain evidence="3">Epiroticus2</strain>
    </source>
</reference>
<accession>A0A182PDJ2</accession>
<feature type="compositionally biased region" description="Low complexity" evidence="1">
    <location>
        <begin position="233"/>
        <end position="260"/>
    </location>
</feature>
<evidence type="ECO:0000313" key="3">
    <source>
        <dbReference type="Proteomes" id="UP000075885"/>
    </source>
</evidence>
<dbReference type="STRING" id="199890.A0A182PDJ2"/>
<dbReference type="Proteomes" id="UP000075885">
    <property type="component" value="Unassembled WGS sequence"/>
</dbReference>
<protein>
    <submittedName>
        <fullName evidence="2">Uncharacterized protein</fullName>
    </submittedName>
</protein>
<evidence type="ECO:0000313" key="2">
    <source>
        <dbReference type="EnsemblMetazoa" id="AEPI004997-PA"/>
    </source>
</evidence>
<reference evidence="2" key="2">
    <citation type="submission" date="2020-05" db="UniProtKB">
        <authorList>
            <consortium name="EnsemblMetazoa"/>
        </authorList>
    </citation>
    <scope>IDENTIFICATION</scope>
    <source>
        <strain evidence="2">Epiroticus2</strain>
    </source>
</reference>
<feature type="region of interest" description="Disordered" evidence="1">
    <location>
        <begin position="142"/>
        <end position="324"/>
    </location>
</feature>
<sequence length="324" mass="34049">MNGNFCYPYAAGMLRSASPYPALGGGGGTGGRYGTDYRGTPLGYHPHGHPGGYDGYDKYYGSWQHHHHQGPSSYQTGYYGNYPPSYRDYGGYGGHYYHQSQSPYARGAGGGGGGLPSPMYGGSGGSTAGSYPYPGRHYPAAGSSSIHPFGGGGRESSYSYHAQREHHQQQQQYSSFASYTHLPPYGRTGVGTHDHSGGKSHHHHHPTQQYPPQQSCTGSHPDRGLAGGVEGPTSSSSTTSAASSTANCSSTTSAPTHPSPLYGAAQNGEYTSPSADYTLPTESTQHPPCPSGNEDQDATRTTPTATPTPETAQHGATGMYSRRV</sequence>
<dbReference type="AlphaFoldDB" id="A0A182PDJ2"/>
<proteinExistence type="predicted"/>
<organism evidence="2 3">
    <name type="scientific">Anopheles epiroticus</name>
    <dbReference type="NCBI Taxonomy" id="199890"/>
    <lineage>
        <taxon>Eukaryota</taxon>
        <taxon>Metazoa</taxon>
        <taxon>Ecdysozoa</taxon>
        <taxon>Arthropoda</taxon>
        <taxon>Hexapoda</taxon>
        <taxon>Insecta</taxon>
        <taxon>Pterygota</taxon>
        <taxon>Neoptera</taxon>
        <taxon>Endopterygota</taxon>
        <taxon>Diptera</taxon>
        <taxon>Nematocera</taxon>
        <taxon>Culicoidea</taxon>
        <taxon>Culicidae</taxon>
        <taxon>Anophelinae</taxon>
        <taxon>Anopheles</taxon>
    </lineage>
</organism>
<dbReference type="EnsemblMetazoa" id="AEPI004997-RA">
    <property type="protein sequence ID" value="AEPI004997-PA"/>
    <property type="gene ID" value="AEPI004997"/>
</dbReference>
<dbReference type="VEuPathDB" id="VectorBase:AEPI004997"/>
<name>A0A182PDJ2_9DIPT</name>